<reference evidence="3 4" key="1">
    <citation type="submission" date="2018-12" db="EMBL/GenBank/DDBJ databases">
        <authorList>
            <consortium name="Pathogen Informatics"/>
        </authorList>
    </citation>
    <scope>NUCLEOTIDE SEQUENCE [LARGE SCALE GENOMIC DNA]</scope>
    <source>
        <strain evidence="3 4">NCTC12905</strain>
    </source>
</reference>
<dbReference type="InterPro" id="IPR043990">
    <property type="entry name" value="AC_1"/>
</dbReference>
<feature type="region of interest" description="Disordered" evidence="1">
    <location>
        <begin position="942"/>
        <end position="970"/>
    </location>
</feature>
<dbReference type="OrthoDB" id="7922675at2"/>
<dbReference type="PROSITE" id="PS51208">
    <property type="entry name" value="AUTOTRANSPORTER"/>
    <property type="match status" value="1"/>
</dbReference>
<feature type="compositionally biased region" description="Low complexity" evidence="1">
    <location>
        <begin position="943"/>
        <end position="953"/>
    </location>
</feature>
<evidence type="ECO:0000256" key="1">
    <source>
        <dbReference type="SAM" id="MobiDB-lite"/>
    </source>
</evidence>
<dbReference type="RefSeq" id="WP_126603773.1">
    <property type="nucleotide sequence ID" value="NZ_LR134529.1"/>
</dbReference>
<dbReference type="GO" id="GO:0019867">
    <property type="term" value="C:outer membrane"/>
    <property type="evidence" value="ECO:0007669"/>
    <property type="project" value="InterPro"/>
</dbReference>
<evidence type="ECO:0000313" key="4">
    <source>
        <dbReference type="Proteomes" id="UP000274201"/>
    </source>
</evidence>
<dbReference type="Gene3D" id="2.160.20.20">
    <property type="match status" value="2"/>
</dbReference>
<dbReference type="InterPro" id="IPR011050">
    <property type="entry name" value="Pectin_lyase_fold/virulence"/>
</dbReference>
<name>A0A448V7X2_BARVI</name>
<dbReference type="Proteomes" id="UP000274201">
    <property type="component" value="Chromosome"/>
</dbReference>
<dbReference type="EMBL" id="LR134529">
    <property type="protein sequence ID" value="VEJ45863.1"/>
    <property type="molecule type" value="Genomic_DNA"/>
</dbReference>
<dbReference type="NCBIfam" id="TIGR01414">
    <property type="entry name" value="autotrans_barl"/>
    <property type="match status" value="2"/>
</dbReference>
<gene>
    <name evidence="3" type="ORF">NCTC12905_01541</name>
</gene>
<feature type="domain" description="Autotransporter" evidence="2">
    <location>
        <begin position="1662"/>
        <end position="1939"/>
    </location>
</feature>
<dbReference type="InterPro" id="IPR005546">
    <property type="entry name" value="Autotransporte_beta"/>
</dbReference>
<evidence type="ECO:0000259" key="2">
    <source>
        <dbReference type="PROSITE" id="PS51208"/>
    </source>
</evidence>
<dbReference type="Gene3D" id="2.40.128.130">
    <property type="entry name" value="Autotransporter beta-domain"/>
    <property type="match status" value="1"/>
</dbReference>
<dbReference type="InterPro" id="IPR036709">
    <property type="entry name" value="Autotransporte_beta_dom_sf"/>
</dbReference>
<sequence>MEVMGNRLLLPSFGISLSYANTVTPSQGESNDIVAGGASGTVRKNQIVYSPVTSCLSPGQNAVVTLGSLMGGLDNSVAGVVLGAGVPSAGVPGAGVPGAGVPGAGVPGAVPGAVPGVPITAVPKGMSAAVPGGVLNDTLRNVPASSAGGAIPGGLGPQNTRSRVTRAADAGAPKRNSVDFDNSVVHNAVLCAQPGAYGIQGGSVVAKEKETAVRLNGQLQNPQEGTVFYLENVSIMNVRGENSSPSLLGMQDINKLIYDRSVNRNRPDAGPAGPNAGPGASVSLNKINWGVGVSVEHKNNTVNLIDSKIRGFFIGLEALDSGTISMLNGSIKGAYISALAKDSGVISLNKVNIDVLGVGLWSSGKSVIQMQSGQIIIEEGGVGVVSEAGGAAVLDGTTIRVSEGKSEALSEYSAGLLSYGGSISFKNGQLEGSNTLALLISSAFPETVFDYSDLEFVDQDDQEEFDGVKVLMDGGKAIVTTPNISTVSINETSSAIEHFLGADLFSVKPRLPSKVTKFIISDIQKSTITMRGKSYGIYFDGEENFMNGDNAALLGREKDKKSRLHAVLLNGTRLEVPNGVAIYGDDLAGNVVIKGKSSVSGGLLLKAENKSDLSVFVHDSSIIGGARIEKGSHAKLFLSDRSEWHVKKNLYSSLKSSDESCVDSCISSIKLSDSDIKFFTSFRNGNAGDIEYRTLRIGSADASRNGVVYTASGTSNIYFNVNSAPSGAQNTQVSDRLIVNGDVEGETIVHVNDTSGGKGQADSAKHSVSLIQVYGQAKKDSFRLNGSYVTLGTPYQYTLHAVQKKDDAFNPSLLGLGNQFWDFSLEIERVVSVGEGTEGSPLSQTTDENGETISIALLGNSGGEYDDIGYNIVEEDDDDVEEDDVDSVDASVEDLIPTFAVSGDTPSASGSVLTTEKTIGEYDIVNEEGHITEDNNIKVELVSSRASSSAPQSKQRKPASKETGGKPVARVLLYNKGAGTPRSESHKPMVATVSANGIKQKGVSSQCSNTEKNGTERLQGAYFCSDGQSHTMTNLTLKASDKAQHSMHAKSNTVVKLENATISGAGSSDSKNNVDFTEMQAVSAVLAEEKAEIVLDNKSTITSSVIGLEAQSGGKVKMTGGTVDALYVGALAGSGSSINLKDTKINVTGDVAAGLASKAGEITMNSGAIILKSGAAVMSEAGGRVKLDKVNITAKKEQNKPGSTERDGGAAFLLSNGGSVDFVEGNVVTNANALWVRRSSDVVETGSSRRKRSSDVRSSMNRANIEFSTVTVEGDKAYGIYFDGAERGGVDKQNRNRSPEEIVSALPAKRSEEKSSVEKASVVKRNAEALQKKTPIAITGEVLLKKTNFEVPDSVAVYGNHSGGRVSLENEALLSGDLLLKAENNSNISISVDGSSVVGGARVDKGSYAKLDLTSGSEWHLKRSTQKTLSASDPECVDSCISSVNLVNSHIEFAPLESEELKYQTLRIGDGKGTVYKAQGNVSIRLNARLNPNDPSDNQVTDRLVIRGDVEGKTVIDVRGVSGNLESKDTQNAHSVSVIQVYGNAARDSFRLRGNYVALRNSPYKYTLRSYGPEVTSKQEHIQQKFIKDGGEFWNFRLENQYVKSSSMVGFVLPERVVRSVVPQVPTYLLLPNSVFHAGLVDINNQNKQFDLLRTTFSGKIEARENPALYLRGYGGSYRYASNLSALEYGYGGDLDYHGVEAGVLLQTIENSDSAISFGVMGTYGKLSLQPLNVEQSQKSAFDKWTATVYGSMQHNVGFYVDGLLSYGLFKGDVLTLARGKTATLKGNPLSVSLSGGQTIATGYKGFVFDPQVQVVYQHLQFNKARDIDSFDIEMGNLDQWVARVGGRLTKTPIGSEGMNAVAFYGKLYLAHGFEGKQSVHFKDAFQLGAFGSSLEAGLGFNAKLSQKFALHGDVVYQHQLNKAGFSGASFSGGVRYQF</sequence>
<dbReference type="SMART" id="SM00869">
    <property type="entry name" value="Autotransporter"/>
    <property type="match status" value="1"/>
</dbReference>
<accession>A0A448V7X2</accession>
<dbReference type="SUPFAM" id="SSF51126">
    <property type="entry name" value="Pectin lyase-like"/>
    <property type="match status" value="2"/>
</dbReference>
<dbReference type="Pfam" id="PF03212">
    <property type="entry name" value="Pertactin"/>
    <property type="match status" value="1"/>
</dbReference>
<dbReference type="InterPro" id="IPR006315">
    <property type="entry name" value="OM_autotransptr_brl_dom"/>
</dbReference>
<organism evidence="3 4">
    <name type="scientific">Bartonella vinsonii</name>
    <name type="common">Rochalimaea vinsonii</name>
    <dbReference type="NCBI Taxonomy" id="33047"/>
    <lineage>
        <taxon>Bacteria</taxon>
        <taxon>Pseudomonadati</taxon>
        <taxon>Pseudomonadota</taxon>
        <taxon>Alphaproteobacteria</taxon>
        <taxon>Hyphomicrobiales</taxon>
        <taxon>Bartonellaceae</taxon>
        <taxon>Bartonella</taxon>
    </lineage>
</organism>
<protein>
    <submittedName>
        <fullName evidence="3">Type V secretory pathway, adhesin AidA</fullName>
    </submittedName>
</protein>
<dbReference type="InterPro" id="IPR004899">
    <property type="entry name" value="Pertactin_central"/>
</dbReference>
<dbReference type="InterPro" id="IPR012332">
    <property type="entry name" value="Autotransporter_pectin_lyase_C"/>
</dbReference>
<dbReference type="Pfam" id="PF18883">
    <property type="entry name" value="AC_1"/>
    <property type="match status" value="1"/>
</dbReference>
<evidence type="ECO:0000313" key="3">
    <source>
        <dbReference type="EMBL" id="VEJ45863.1"/>
    </source>
</evidence>
<dbReference type="SUPFAM" id="SSF103515">
    <property type="entry name" value="Autotransporter"/>
    <property type="match status" value="1"/>
</dbReference>
<proteinExistence type="predicted"/>